<dbReference type="GO" id="GO:0004521">
    <property type="term" value="F:RNA endonuclease activity"/>
    <property type="evidence" value="ECO:0007669"/>
    <property type="project" value="TreeGrafter"/>
</dbReference>
<dbReference type="GO" id="GO:0003677">
    <property type="term" value="F:DNA binding"/>
    <property type="evidence" value="ECO:0007669"/>
    <property type="project" value="InterPro"/>
</dbReference>
<dbReference type="GO" id="GO:0016075">
    <property type="term" value="P:rRNA catabolic process"/>
    <property type="evidence" value="ECO:0007669"/>
    <property type="project" value="TreeGrafter"/>
</dbReference>
<evidence type="ECO:0000313" key="4">
    <source>
        <dbReference type="Proteomes" id="UP000195607"/>
    </source>
</evidence>
<dbReference type="InterPro" id="IPR003477">
    <property type="entry name" value="PemK-like"/>
</dbReference>
<dbReference type="KEGG" id="cdiv:CPM_0320"/>
<proteinExistence type="predicted"/>
<dbReference type="SUPFAM" id="SSF50118">
    <property type="entry name" value="Cell growth inhibitor/plasmid maintenance toxic component"/>
    <property type="match status" value="1"/>
</dbReference>
<reference evidence="3" key="3">
    <citation type="submission" date="2016-06" db="EMBL/GenBank/DDBJ databases">
        <authorList>
            <person name="Toshchakov V.S."/>
        </authorList>
    </citation>
    <scope>NUCLEOTIDE SEQUENCE [LARGE SCALE GENOMIC DNA]</scope>
    <source>
        <strain>PM4 (JCM 30641</strain>
        <strain evidence="3">\VKM B-2940)</strain>
    </source>
</reference>
<sequence>MKQGEIWLVNLTPTVGAEITKTRPCVITSSNEIGILPLKVIAPITDYKTHYDGLPWMLEISPNGFNNLSRRSVVDLFQLRTVSNVRLIRNIGKITEEEFQKILYAIKIVFGIY</sequence>
<dbReference type="PANTHER" id="PTHR33988">
    <property type="entry name" value="ENDORIBONUCLEASE MAZF-RELATED"/>
    <property type="match status" value="1"/>
</dbReference>
<dbReference type="GeneID" id="41587654"/>
<evidence type="ECO:0000313" key="1">
    <source>
        <dbReference type="EMBL" id="SIM39493.1"/>
    </source>
</evidence>
<dbReference type="Proteomes" id="UP000187822">
    <property type="component" value="Chromosome I"/>
</dbReference>
<gene>
    <name evidence="2" type="ORF">CPM_0320</name>
    <name evidence="1" type="ORF">CSP5_0351</name>
</gene>
<reference evidence="1 4" key="1">
    <citation type="submission" date="2016-04" db="EMBL/GenBank/DDBJ databases">
        <authorList>
            <person name="Evans L.H."/>
            <person name="Alamgir A."/>
            <person name="Owens N."/>
            <person name="Weber N.D."/>
            <person name="Virtaneva K."/>
            <person name="Barbian K."/>
            <person name="Babar A."/>
            <person name="Rosenke K."/>
        </authorList>
    </citation>
    <scope>NUCLEOTIDE SEQUENCE [LARGE SCALE GENOMIC DNA]</scope>
    <source>
        <strain evidence="1">S5</strain>
        <strain evidence="4">S5(T) (JCM 30642 \VKM B-2941)</strain>
    </source>
</reference>
<name>A0A1N5STT6_9ARCH</name>
<dbReference type="AlphaFoldDB" id="A0A1N5STT6"/>
<dbReference type="PIRSF" id="PIRSF033490">
    <property type="entry name" value="MazF"/>
    <property type="match status" value="1"/>
</dbReference>
<dbReference type="Gene3D" id="2.30.30.110">
    <property type="match status" value="1"/>
</dbReference>
<dbReference type="PANTHER" id="PTHR33988:SF2">
    <property type="entry name" value="ENDORIBONUCLEASE MAZF"/>
    <property type="match status" value="1"/>
</dbReference>
<dbReference type="OrthoDB" id="109270at2157"/>
<dbReference type="InterPro" id="IPR011067">
    <property type="entry name" value="Plasmid_toxin/cell-grow_inhib"/>
</dbReference>
<evidence type="ECO:0000313" key="3">
    <source>
        <dbReference type="Proteomes" id="UP000187822"/>
    </source>
</evidence>
<dbReference type="Proteomes" id="UP000195607">
    <property type="component" value="Chromosome I"/>
</dbReference>
<reference evidence="2" key="2">
    <citation type="submission" date="2016-06" db="EMBL/GenBank/DDBJ databases">
        <authorList>
            <person name="Olsen C.W."/>
            <person name="Carey S."/>
            <person name="Hinshaw L."/>
            <person name="Karasin A.I."/>
        </authorList>
    </citation>
    <scope>NUCLEOTIDE SEQUENCE [LARGE SCALE GENOMIC DNA]</scope>
    <source>
        <strain evidence="2">PM4</strain>
    </source>
</reference>
<dbReference type="EMBL" id="LT671858">
    <property type="protein sequence ID" value="SIM39493.1"/>
    <property type="molecule type" value="Genomic_DNA"/>
</dbReference>
<protein>
    <submittedName>
        <fullName evidence="1">MazF toxin</fullName>
    </submittedName>
</protein>
<dbReference type="EMBL" id="LT719092">
    <property type="protein sequence ID" value="SJK84205.1"/>
    <property type="molecule type" value="Genomic_DNA"/>
</dbReference>
<keyword evidence="3" id="KW-1185">Reference proteome</keyword>
<evidence type="ECO:0000313" key="2">
    <source>
        <dbReference type="EMBL" id="SJK84205.1"/>
    </source>
</evidence>
<dbReference type="STRING" id="1673428.CPM_0320"/>
<dbReference type="Pfam" id="PF02452">
    <property type="entry name" value="PemK_toxin"/>
    <property type="match status" value="1"/>
</dbReference>
<organism evidence="1 4">
    <name type="scientific">Cuniculiplasma divulgatum</name>
    <dbReference type="NCBI Taxonomy" id="1673428"/>
    <lineage>
        <taxon>Archaea</taxon>
        <taxon>Methanobacteriati</taxon>
        <taxon>Thermoplasmatota</taxon>
        <taxon>Thermoplasmata</taxon>
        <taxon>Thermoplasmatales</taxon>
        <taxon>Cuniculiplasmataceae</taxon>
        <taxon>Cuniculiplasma</taxon>
    </lineage>
</organism>
<accession>A0A1N5STT6</accession>
<dbReference type="GO" id="GO:0006402">
    <property type="term" value="P:mRNA catabolic process"/>
    <property type="evidence" value="ECO:0007669"/>
    <property type="project" value="TreeGrafter"/>
</dbReference>
<dbReference type="RefSeq" id="WP_077075888.1">
    <property type="nucleotide sequence ID" value="NZ_LT671858.1"/>
</dbReference>